<gene>
    <name evidence="1" type="ORF">EYS09_07875</name>
</gene>
<proteinExistence type="predicted"/>
<name>A0A4Q9I001_STRKA</name>
<dbReference type="Proteomes" id="UP000292452">
    <property type="component" value="Unassembled WGS sequence"/>
</dbReference>
<dbReference type="RefSeq" id="WP_131122664.1">
    <property type="nucleotide sequence ID" value="NZ_SIXH01000048.1"/>
</dbReference>
<accession>A0A4Q9I001</accession>
<evidence type="ECO:0000313" key="1">
    <source>
        <dbReference type="EMBL" id="TBO60209.1"/>
    </source>
</evidence>
<comment type="caution">
    <text evidence="1">The sequence shown here is derived from an EMBL/GenBank/DDBJ whole genome shotgun (WGS) entry which is preliminary data.</text>
</comment>
<reference evidence="1 2" key="1">
    <citation type="submission" date="2019-02" db="EMBL/GenBank/DDBJ databases">
        <title>Draft Genome Sequence of Streptomyces sp. AM-2504, identified by 16S rRNA comparative analysis as a Streptomyces Kasugaensis strain.</title>
        <authorList>
            <person name="Napolioni V."/>
            <person name="Giuliodori A.M."/>
            <person name="Spurio R."/>
            <person name="Fabbretti A."/>
        </authorList>
    </citation>
    <scope>NUCLEOTIDE SEQUENCE [LARGE SCALE GENOMIC DNA]</scope>
    <source>
        <strain evidence="1 2">AM-2504</strain>
    </source>
</reference>
<evidence type="ECO:0000313" key="2">
    <source>
        <dbReference type="Proteomes" id="UP000292452"/>
    </source>
</evidence>
<dbReference type="AlphaFoldDB" id="A0A4Q9I001"/>
<protein>
    <submittedName>
        <fullName evidence="1">Uncharacterized protein</fullName>
    </submittedName>
</protein>
<sequence>MDSTVIDAIVTKDEEGGAGLDPVPREPQHCLTFICEPFTELMVLNSIGMMPVPAVGEAIGLHGSEVVVTRVWTQYGRTHEGRPDIFTCVTVE</sequence>
<organism evidence="1 2">
    <name type="scientific">Streptomyces kasugaensis</name>
    <dbReference type="NCBI Taxonomy" id="1946"/>
    <lineage>
        <taxon>Bacteria</taxon>
        <taxon>Bacillati</taxon>
        <taxon>Actinomycetota</taxon>
        <taxon>Actinomycetes</taxon>
        <taxon>Kitasatosporales</taxon>
        <taxon>Streptomycetaceae</taxon>
        <taxon>Streptomyces</taxon>
    </lineage>
</organism>
<keyword evidence="2" id="KW-1185">Reference proteome</keyword>
<dbReference type="EMBL" id="SIXH01000048">
    <property type="protein sequence ID" value="TBO60209.1"/>
    <property type="molecule type" value="Genomic_DNA"/>
</dbReference>